<feature type="transmembrane region" description="Helical" evidence="1">
    <location>
        <begin position="6"/>
        <end position="23"/>
    </location>
</feature>
<gene>
    <name evidence="2" type="ORF">AVDCRST_MAG75-1369</name>
</gene>
<dbReference type="EMBL" id="CADCUO010000078">
    <property type="protein sequence ID" value="CAA9387548.1"/>
    <property type="molecule type" value="Genomic_DNA"/>
</dbReference>
<name>A0A6J4NNI7_9ACTN</name>
<protein>
    <submittedName>
        <fullName evidence="2">Uncharacterized protein</fullName>
    </submittedName>
</protein>
<proteinExistence type="predicted"/>
<organism evidence="2">
    <name type="scientific">uncultured Propionibacteriaceae bacterium</name>
    <dbReference type="NCBI Taxonomy" id="257457"/>
    <lineage>
        <taxon>Bacteria</taxon>
        <taxon>Bacillati</taxon>
        <taxon>Actinomycetota</taxon>
        <taxon>Actinomycetes</taxon>
        <taxon>Propionibacteriales</taxon>
        <taxon>Propionibacteriaceae</taxon>
        <taxon>environmental samples</taxon>
    </lineage>
</organism>
<accession>A0A6J4NNI7</accession>
<evidence type="ECO:0000256" key="1">
    <source>
        <dbReference type="SAM" id="Phobius"/>
    </source>
</evidence>
<evidence type="ECO:0000313" key="2">
    <source>
        <dbReference type="EMBL" id="CAA9387548.1"/>
    </source>
</evidence>
<sequence>MEDPYQTGYWLALTGLLLIILLFTKTRFFPRRAVEEHLSQFGAWAVDRLTPGPEVDPLAEDLARVLRMERLRRDLQRLEGIIATDMSMSATRQLGNRLAYDWLLRELAEMRDVSPMVQAADSMNTWSVSTRPIQPTAPASSQHSQHRPKVEILDIGWRG</sequence>
<keyword evidence="1" id="KW-0472">Membrane</keyword>
<keyword evidence="1" id="KW-0812">Transmembrane</keyword>
<reference evidence="2" key="1">
    <citation type="submission" date="2020-02" db="EMBL/GenBank/DDBJ databases">
        <authorList>
            <person name="Meier V. D."/>
        </authorList>
    </citation>
    <scope>NUCLEOTIDE SEQUENCE</scope>
    <source>
        <strain evidence="2">AVDCRST_MAG75</strain>
    </source>
</reference>
<dbReference type="AlphaFoldDB" id="A0A6J4NNI7"/>
<keyword evidence="1" id="KW-1133">Transmembrane helix</keyword>